<sequence length="811" mass="90675">MNNFSEYTNASASIDAITSGEFALKTKLRLSCSGLQHTAAKKGDFDEDRVRENQHVVGSTTLPSGEEYVARRESGVLSKATVYGPPANIRLSGTHNSLSGLAVGALTDQGEINYAWLRSEFRLVNPSVDIKEARTNELLTAWLERGIYDNAIALLVKLLQKLRMAQIYELSNYSNEVFRFGSWFARTHYTKRGDALATAIANYMRNVKSDQRLGVSNIDLKENEWVDKVEEWLESQPTPYVDNGKGEKIENPECGSTALELPMQVMTCHSYNDGHSSSGTGFMSESGFVNGRYKVPVYMTRLRCTHLVVKAANYYECRDNDALKRLLQVQHHINVAGLTAKEISILNFALSDDERRTPLLLDQAIKLGLTEDSVAIYNAVEIQDLEEVRYSSREVLVTLQKLVKNHNWYEDLRSAVLFQRYWLAQPSTETVESHWWVNMQRAANLPRLGLMRAAIPQLVTSVGAQISAEGLASMKIVGRLDLSEFVNSLFTVTTWYWGEYLAIYSAKNNEHLVDKMTSAIVDNVREEDRHVVLPSALVGKAVPRSSCPLVYVYIAGGVKAQGKRVTPFGKVDIPNLDERGYTLNGQDICSNCVVEPGCLGLVTGLAGTLIRNTPYSNAFSVNSSSMVKAWKGIKHSYNWHDLWALCVVARWQGYDVIYRTSVTSFKRYRSYAANMVGVAAPPVKMSEDNGVGRFIVDGIVERPRVFGSDVASQHSLLRSFTWHRSETVVLEGLTLDSLEAVTEEVIHIPIEKYVMVNPTTTNYVGYVLANYDHDTSDFRVEQMRTAIPFAIDSGHLESRETMLDEPAPESG</sequence>
<keyword evidence="1" id="KW-0946">Virion</keyword>
<organism evidence="1">
    <name type="scientific">Erysiphales associated totivirus 9</name>
    <dbReference type="NCBI Taxonomy" id="2719860"/>
    <lineage>
        <taxon>Viruses</taxon>
        <taxon>Riboviria</taxon>
        <taxon>Orthornavirae</taxon>
        <taxon>Duplornaviricota</taxon>
        <taxon>Chrymotiviricetes</taxon>
        <taxon>Ghabrivirales</taxon>
        <taxon>Alphatotivirineae</taxon>
        <taxon>Orthototiviridae</taxon>
        <taxon>Totivirus</taxon>
    </lineage>
</organism>
<accession>A0A6G9ELN9</accession>
<evidence type="ECO:0000313" key="1">
    <source>
        <dbReference type="EMBL" id="QIP68060.1"/>
    </source>
</evidence>
<keyword evidence="1" id="KW-0167">Capsid protein</keyword>
<reference evidence="1" key="1">
    <citation type="submission" date="2019-10" db="EMBL/GenBank/DDBJ databases">
        <title>The virome associated to Eryshiphales from vegetable crops in Italy.</title>
        <authorList>
            <person name="Chiapello M."/>
            <person name="Turina M."/>
        </authorList>
    </citation>
    <scope>NUCLEOTIDE SEQUENCE</scope>
    <source>
        <strain evidence="1">PM-A_DN30818</strain>
    </source>
</reference>
<dbReference type="Gene3D" id="3.90.1840.10">
    <property type="entry name" value="Major capsid protein"/>
    <property type="match status" value="2"/>
</dbReference>
<protein>
    <submittedName>
        <fullName evidence="1">Coat protein</fullName>
    </submittedName>
</protein>
<dbReference type="EMBL" id="MN628280">
    <property type="protein sequence ID" value="QIP68060.1"/>
    <property type="molecule type" value="Genomic_RNA"/>
</dbReference>
<proteinExistence type="predicted"/>
<name>A0A6G9ELN9_9VIRU</name>
<dbReference type="InterPro" id="IPR036332">
    <property type="entry name" value="Major_coat_LA-virus_sf"/>
</dbReference>
<dbReference type="GO" id="GO:0019028">
    <property type="term" value="C:viral capsid"/>
    <property type="evidence" value="ECO:0007669"/>
    <property type="project" value="UniProtKB-KW"/>
</dbReference>
<dbReference type="SUPFAM" id="SSF82856">
    <property type="entry name" value="L-A virus major coat protein"/>
    <property type="match status" value="1"/>
</dbReference>